<gene>
    <name evidence="2" type="ORF">K493DRAFT_299289</name>
</gene>
<evidence type="ECO:0000313" key="2">
    <source>
        <dbReference type="EMBL" id="ORX99569.1"/>
    </source>
</evidence>
<dbReference type="AlphaFoldDB" id="A0A1Y1YNH4"/>
<proteinExistence type="predicted"/>
<evidence type="ECO:0000313" key="3">
    <source>
        <dbReference type="Proteomes" id="UP000193498"/>
    </source>
</evidence>
<reference evidence="2 3" key="1">
    <citation type="submission" date="2016-07" db="EMBL/GenBank/DDBJ databases">
        <title>Pervasive Adenine N6-methylation of Active Genes in Fungi.</title>
        <authorList>
            <consortium name="DOE Joint Genome Institute"/>
            <person name="Mondo S.J."/>
            <person name="Dannebaum R.O."/>
            <person name="Kuo R.C."/>
            <person name="Labutti K."/>
            <person name="Haridas S."/>
            <person name="Kuo A."/>
            <person name="Salamov A."/>
            <person name="Ahrendt S.R."/>
            <person name="Lipzen A."/>
            <person name="Sullivan W."/>
            <person name="Andreopoulos W.B."/>
            <person name="Clum A."/>
            <person name="Lindquist E."/>
            <person name="Daum C."/>
            <person name="Ramamoorthy G.K."/>
            <person name="Gryganskyi A."/>
            <person name="Culley D."/>
            <person name="Magnuson J.K."/>
            <person name="James T.Y."/>
            <person name="O'Malley M.A."/>
            <person name="Stajich J.E."/>
            <person name="Spatafora J.W."/>
            <person name="Visel A."/>
            <person name="Grigoriev I.V."/>
        </authorList>
    </citation>
    <scope>NUCLEOTIDE SEQUENCE [LARGE SCALE GENOMIC DNA]</scope>
    <source>
        <strain evidence="2 3">CBS 931.73</strain>
    </source>
</reference>
<sequence length="131" mass="14398">MSNNNSDLDNIFSYHNCKHASSGTLGLLPTQELSMNHVVIPQELYPDISNELSRPLKIPQTLPNPSHFDNSNIMSELQSSSSPSSQTYHSVWLSSSLNSDIAIYGPESSGPLVTPGLHDVSNKNGNLWKYN</sequence>
<dbReference type="Proteomes" id="UP000193498">
    <property type="component" value="Unassembled WGS sequence"/>
</dbReference>
<feature type="compositionally biased region" description="Polar residues" evidence="1">
    <location>
        <begin position="61"/>
        <end position="78"/>
    </location>
</feature>
<accession>A0A1Y1YNH4</accession>
<name>A0A1Y1YNH4_9FUNG</name>
<organism evidence="2 3">
    <name type="scientific">Basidiobolus meristosporus CBS 931.73</name>
    <dbReference type="NCBI Taxonomy" id="1314790"/>
    <lineage>
        <taxon>Eukaryota</taxon>
        <taxon>Fungi</taxon>
        <taxon>Fungi incertae sedis</taxon>
        <taxon>Zoopagomycota</taxon>
        <taxon>Entomophthoromycotina</taxon>
        <taxon>Basidiobolomycetes</taxon>
        <taxon>Basidiobolales</taxon>
        <taxon>Basidiobolaceae</taxon>
        <taxon>Basidiobolus</taxon>
    </lineage>
</organism>
<comment type="caution">
    <text evidence="2">The sequence shown here is derived from an EMBL/GenBank/DDBJ whole genome shotgun (WGS) entry which is preliminary data.</text>
</comment>
<feature type="region of interest" description="Disordered" evidence="1">
    <location>
        <begin position="60"/>
        <end position="86"/>
    </location>
</feature>
<evidence type="ECO:0000256" key="1">
    <source>
        <dbReference type="SAM" id="MobiDB-lite"/>
    </source>
</evidence>
<keyword evidence="3" id="KW-1185">Reference proteome</keyword>
<dbReference type="EMBL" id="MCFE01000095">
    <property type="protein sequence ID" value="ORX99569.1"/>
    <property type="molecule type" value="Genomic_DNA"/>
</dbReference>
<protein>
    <submittedName>
        <fullName evidence="2">Uncharacterized protein</fullName>
    </submittedName>
</protein>
<dbReference type="InParanoid" id="A0A1Y1YNH4"/>